<dbReference type="AlphaFoldDB" id="A0A9N9D878"/>
<dbReference type="OrthoDB" id="2349470at2759"/>
<proteinExistence type="predicted"/>
<accession>A0A9N9D878</accession>
<sequence>MVISIIEATPKSEEDSVSLTKVVKICSSVIKAEEISDITNINILNYKMVEHLENKPKKTLKEMIPPESLIKEFITDYDKYDEMKWFTNVTRAKKHRICLELIKTCTPIRDIDNRSKYKANDTKRCLNILKLIQYLQNLVPKMAWVFDNTDTSHSAKKSDLKLDRAKLGLLNSALYATYSSKLKDTNNKHTHYHLVGEGQFYKNSKDMYYKYSKLSLNELEIAPSCDIQLRQDMFDIYLAVPKNNTNKTIVAASSYISQFYRELAEARVEKKLRRIQNINTTKIPTMQDLADVIMMLSMRPAEYKSDYSWYCIEYIKNKEVKNNSKSQQFLSIKKNPKYAKELLTWIQDAIATRKLHNSVYSINKKYSAGVFSKFLKSYDIIAKRLRKIRGKHASRVHNNQNPTSQHLEFLSRVVMRYKMDHYNSEMYYVKSDTSNSNFDADPEPEPEALVPIFKSINKNTSDIEDIYDLYRSI</sequence>
<comment type="caution">
    <text evidence="1">The sequence shown here is derived from an EMBL/GenBank/DDBJ whole genome shotgun (WGS) entry which is preliminary data.</text>
</comment>
<keyword evidence="2" id="KW-1185">Reference proteome</keyword>
<evidence type="ECO:0000313" key="2">
    <source>
        <dbReference type="Proteomes" id="UP000789759"/>
    </source>
</evidence>
<name>A0A9N9D878_9GLOM</name>
<dbReference type="Proteomes" id="UP000789759">
    <property type="component" value="Unassembled WGS sequence"/>
</dbReference>
<gene>
    <name evidence="1" type="ORF">CPELLU_LOCUS8340</name>
</gene>
<dbReference type="EMBL" id="CAJVQA010005894">
    <property type="protein sequence ID" value="CAG8630037.1"/>
    <property type="molecule type" value="Genomic_DNA"/>
</dbReference>
<evidence type="ECO:0000313" key="1">
    <source>
        <dbReference type="EMBL" id="CAG8630037.1"/>
    </source>
</evidence>
<protein>
    <submittedName>
        <fullName evidence="1">1010_t:CDS:1</fullName>
    </submittedName>
</protein>
<reference evidence="1" key="1">
    <citation type="submission" date="2021-06" db="EMBL/GenBank/DDBJ databases">
        <authorList>
            <person name="Kallberg Y."/>
            <person name="Tangrot J."/>
            <person name="Rosling A."/>
        </authorList>
    </citation>
    <scope>NUCLEOTIDE SEQUENCE</scope>
    <source>
        <strain evidence="1">FL966</strain>
    </source>
</reference>
<organism evidence="1 2">
    <name type="scientific">Cetraspora pellucida</name>
    <dbReference type="NCBI Taxonomy" id="1433469"/>
    <lineage>
        <taxon>Eukaryota</taxon>
        <taxon>Fungi</taxon>
        <taxon>Fungi incertae sedis</taxon>
        <taxon>Mucoromycota</taxon>
        <taxon>Glomeromycotina</taxon>
        <taxon>Glomeromycetes</taxon>
        <taxon>Diversisporales</taxon>
        <taxon>Gigasporaceae</taxon>
        <taxon>Cetraspora</taxon>
    </lineage>
</organism>